<dbReference type="InterPro" id="IPR019804">
    <property type="entry name" value="Ras_G-nucl-exch_fac_CS"/>
</dbReference>
<evidence type="ECO:0000259" key="6">
    <source>
        <dbReference type="PROSITE" id="PS50002"/>
    </source>
</evidence>
<dbReference type="GO" id="GO:0007265">
    <property type="term" value="P:Ras protein signal transduction"/>
    <property type="evidence" value="ECO:0007669"/>
    <property type="project" value="TreeGrafter"/>
</dbReference>
<evidence type="ECO:0000256" key="5">
    <source>
        <dbReference type="SAM" id="MobiDB-lite"/>
    </source>
</evidence>
<sequence length="1221" mass="134558">MPGRTMENHAVTLVLQTPPDSHDEDPSKRRRRPSRIQTGFNTGVAIQVQMTPPATPASPQDTVESQPPQGLFHNYLRAFYPFDPMATLTVSDDSLLMTISLQPGDLILVHSVHANGWADGTVLTSGERGWLPTNYCEAYDHPYLGNLLNAMTQFWDLLEESEDTNLSTFVRQDYIRGLIAGVRYLLEHTDCLHRDALLVQQHTGIRRMRKGLLADLSTLVQIAKNLQETLSEPFAGDVIHYLLEDVMTKAYNVVTRAVGFVDMWTKEAAENRRAISEPHGRQDPTTPLNVQRLTIDTGVSLQAGTRDLIDSAKYFPAAANGRDGEHATASAEGEHNSAYARATPFSTAFSSRNNSVAHRLSLVKPERAACSLLASEKLAEIHDTCISHIGAFIGHHLHSRPSSEMVETTERIVKACKSMLAVVDAVYIHGAQRSTLIWQARVDFQMRLEDLINATKGVFNFSDRDDGNVVIMPAQSNRLITVATSLIRTAGECASRTRILIEQIGNFEINTLPGPVANTEEANGTAIQSLRQPAQPQSEGESRKLTSLEKRLSGKMLPPPPRLHQGASSAIDTFDFALDSPAGVSDIGTPVTPFSAGPQKVLPPLPTQRGSAARLSQATAISGATLRSRRSSRVAAVSPVRKDSVGISIAGSADTFRSGTRDSGISVVSEVSTRATTPDHTKEPISPDPALLSSFNSLSSIRSSTTDAELEAETRLLQRTYATELTFNKDGQVSGGSLPALVEQLTTHDAAPDPVFVSSFFITFRMFTTPREFAGELIARFEYIGDSKTVGAPVRLRIYNMFKGWLETYWNAEADKLALGDIRYFALRILKPHLPCAGERLHDLLRKVSASYHNGTIAGPLVSGVGKTSMSISSHQQAGRSTPEPAVTRSQLGALRTAVAGGPQCNVLELDTLELARQITLITSKIYCDIRPEELLSLEWNMKGTRIARNVRNMSALNTDLANVVGDSILAPDDAKKRALVIKHWSKVAFHLLELNNYDTLMAIMCTINSSVVMRLKRTWELVSRKTKGRLSDINAVIDHSRNYASLRRRLEQPVAPCIPFVGIYLTDLTFLDAGNPRRRELPGTASGKPVSVINFDKYARMAKVVSFLQKFQVPYKLQAVPEMQAWMDAHLQRMRVSNEEMVTEFHRRSLIIEPKRGDPRAPRPAESKKGDDALCPEERPKTASGKERLETFLRHNTFSFKSLMDVQDMPTADAGAERQN</sequence>
<dbReference type="SMART" id="SM00229">
    <property type="entry name" value="RasGEFN"/>
    <property type="match status" value="1"/>
</dbReference>
<dbReference type="SMART" id="SM00147">
    <property type="entry name" value="RasGEF"/>
    <property type="match status" value="1"/>
</dbReference>
<dbReference type="InterPro" id="IPR036028">
    <property type="entry name" value="SH3-like_dom_sf"/>
</dbReference>
<dbReference type="Pfam" id="PF00617">
    <property type="entry name" value="RasGEF"/>
    <property type="match status" value="1"/>
</dbReference>
<dbReference type="AlphaFoldDB" id="A0AAV9JW36"/>
<dbReference type="Pfam" id="PF00618">
    <property type="entry name" value="RasGEF_N"/>
    <property type="match status" value="1"/>
</dbReference>
<dbReference type="InterPro" id="IPR008937">
    <property type="entry name" value="Ras-like_GEF"/>
</dbReference>
<protein>
    <submittedName>
        <fullName evidence="9">Uncharacterized protein</fullName>
    </submittedName>
</protein>
<gene>
    <name evidence="9" type="ORF">LTR36_005243</name>
</gene>
<dbReference type="Proteomes" id="UP001324427">
    <property type="component" value="Unassembled WGS sequence"/>
</dbReference>
<dbReference type="PROSITE" id="PS50009">
    <property type="entry name" value="RASGEF_CAT"/>
    <property type="match status" value="1"/>
</dbReference>
<keyword evidence="2 3" id="KW-0344">Guanine-nucleotide releasing factor</keyword>
<dbReference type="EMBL" id="JAVFHQ010000003">
    <property type="protein sequence ID" value="KAK4549942.1"/>
    <property type="molecule type" value="Genomic_DNA"/>
</dbReference>
<keyword evidence="10" id="KW-1185">Reference proteome</keyword>
<feature type="domain" description="SH3" evidence="6">
    <location>
        <begin position="71"/>
        <end position="141"/>
    </location>
</feature>
<feature type="domain" description="Ras-GEF" evidence="7">
    <location>
        <begin position="911"/>
        <end position="1156"/>
    </location>
</feature>
<dbReference type="PANTHER" id="PTHR23113:SF354">
    <property type="entry name" value="BUD SITE SELECTION PROTEIN 5"/>
    <property type="match status" value="1"/>
</dbReference>
<dbReference type="SUPFAM" id="SSF48366">
    <property type="entry name" value="Ras GEF"/>
    <property type="match status" value="1"/>
</dbReference>
<dbReference type="Gene3D" id="1.10.840.10">
    <property type="entry name" value="Ras guanine-nucleotide exchange factors catalytic domain"/>
    <property type="match status" value="1"/>
</dbReference>
<evidence type="ECO:0000313" key="9">
    <source>
        <dbReference type="EMBL" id="KAK4549942.1"/>
    </source>
</evidence>
<dbReference type="InterPro" id="IPR001452">
    <property type="entry name" value="SH3_domain"/>
</dbReference>
<evidence type="ECO:0000256" key="2">
    <source>
        <dbReference type="ARBA" id="ARBA00022658"/>
    </source>
</evidence>
<feature type="region of interest" description="Disordered" evidence="5">
    <location>
        <begin position="1"/>
        <end position="41"/>
    </location>
</feature>
<accession>A0AAV9JW36</accession>
<dbReference type="SMART" id="SM00326">
    <property type="entry name" value="SH3"/>
    <property type="match status" value="1"/>
</dbReference>
<evidence type="ECO:0000259" key="8">
    <source>
        <dbReference type="PROSITE" id="PS50212"/>
    </source>
</evidence>
<evidence type="ECO:0000256" key="3">
    <source>
        <dbReference type="PROSITE-ProRule" id="PRU00168"/>
    </source>
</evidence>
<dbReference type="PROSITE" id="PS50002">
    <property type="entry name" value="SH3"/>
    <property type="match status" value="1"/>
</dbReference>
<dbReference type="InterPro" id="IPR000651">
    <property type="entry name" value="Ras-like_Gua-exchang_fac_N"/>
</dbReference>
<evidence type="ECO:0000256" key="1">
    <source>
        <dbReference type="ARBA" id="ARBA00022443"/>
    </source>
</evidence>
<comment type="caution">
    <text evidence="9">The sequence shown here is derived from an EMBL/GenBank/DDBJ whole genome shotgun (WGS) entry which is preliminary data.</text>
</comment>
<dbReference type="CDD" id="cd00155">
    <property type="entry name" value="RasGEF"/>
    <property type="match status" value="1"/>
</dbReference>
<dbReference type="PROSITE" id="PS50212">
    <property type="entry name" value="RASGEF_NTER"/>
    <property type="match status" value="1"/>
</dbReference>
<proteinExistence type="predicted"/>
<feature type="domain" description="N-terminal Ras-GEF" evidence="8">
    <location>
        <begin position="729"/>
        <end position="849"/>
    </location>
</feature>
<dbReference type="PANTHER" id="PTHR23113">
    <property type="entry name" value="GUANINE NUCLEOTIDE EXCHANGE FACTOR"/>
    <property type="match status" value="1"/>
</dbReference>
<dbReference type="Gene3D" id="1.20.870.10">
    <property type="entry name" value="Son of sevenless (SoS) protein Chain: S domain 1"/>
    <property type="match status" value="1"/>
</dbReference>
<feature type="compositionally biased region" description="Basic and acidic residues" evidence="5">
    <location>
        <begin position="1154"/>
        <end position="1190"/>
    </location>
</feature>
<dbReference type="InterPro" id="IPR023578">
    <property type="entry name" value="Ras_GEF_dom_sf"/>
</dbReference>
<name>A0AAV9JW36_9PEZI</name>
<feature type="compositionally biased region" description="Polar residues" evidence="5">
    <location>
        <begin position="526"/>
        <end position="539"/>
    </location>
</feature>
<dbReference type="InterPro" id="IPR036964">
    <property type="entry name" value="RASGEF_cat_dom_sf"/>
</dbReference>
<evidence type="ECO:0000256" key="4">
    <source>
        <dbReference type="PROSITE-ProRule" id="PRU00192"/>
    </source>
</evidence>
<reference evidence="9 10" key="1">
    <citation type="submission" date="2021-11" db="EMBL/GenBank/DDBJ databases">
        <title>Black yeast isolated from Biological Soil Crust.</title>
        <authorList>
            <person name="Kurbessoian T."/>
        </authorList>
    </citation>
    <scope>NUCLEOTIDE SEQUENCE [LARGE SCALE GENOMIC DNA]</scope>
    <source>
        <strain evidence="9 10">CCFEE 5522</strain>
    </source>
</reference>
<organism evidence="9 10">
    <name type="scientific">Oleoguttula mirabilis</name>
    <dbReference type="NCBI Taxonomy" id="1507867"/>
    <lineage>
        <taxon>Eukaryota</taxon>
        <taxon>Fungi</taxon>
        <taxon>Dikarya</taxon>
        <taxon>Ascomycota</taxon>
        <taxon>Pezizomycotina</taxon>
        <taxon>Dothideomycetes</taxon>
        <taxon>Dothideomycetidae</taxon>
        <taxon>Mycosphaerellales</taxon>
        <taxon>Teratosphaeriaceae</taxon>
        <taxon>Oleoguttula</taxon>
    </lineage>
</organism>
<dbReference type="GO" id="GO:0005886">
    <property type="term" value="C:plasma membrane"/>
    <property type="evidence" value="ECO:0007669"/>
    <property type="project" value="TreeGrafter"/>
</dbReference>
<dbReference type="PROSITE" id="PS00720">
    <property type="entry name" value="RASGEF"/>
    <property type="match status" value="1"/>
</dbReference>
<dbReference type="InterPro" id="IPR001895">
    <property type="entry name" value="RASGEF_cat_dom"/>
</dbReference>
<feature type="region of interest" description="Disordered" evidence="5">
    <location>
        <begin position="670"/>
        <end position="689"/>
    </location>
</feature>
<dbReference type="GO" id="GO:0005085">
    <property type="term" value="F:guanyl-nucleotide exchange factor activity"/>
    <property type="evidence" value="ECO:0007669"/>
    <property type="project" value="UniProtKB-KW"/>
</dbReference>
<dbReference type="SUPFAM" id="SSF50044">
    <property type="entry name" value="SH3-domain"/>
    <property type="match status" value="1"/>
</dbReference>
<feature type="region of interest" description="Disordered" evidence="5">
    <location>
        <begin position="1151"/>
        <end position="1190"/>
    </location>
</feature>
<dbReference type="Gene3D" id="2.30.30.40">
    <property type="entry name" value="SH3 Domains"/>
    <property type="match status" value="1"/>
</dbReference>
<feature type="region of interest" description="Disordered" evidence="5">
    <location>
        <begin position="526"/>
        <end position="545"/>
    </location>
</feature>
<dbReference type="CDD" id="cd06224">
    <property type="entry name" value="REM"/>
    <property type="match status" value="1"/>
</dbReference>
<evidence type="ECO:0000259" key="7">
    <source>
        <dbReference type="PROSITE" id="PS50009"/>
    </source>
</evidence>
<keyword evidence="1 4" id="KW-0728">SH3 domain</keyword>
<evidence type="ECO:0000313" key="10">
    <source>
        <dbReference type="Proteomes" id="UP001324427"/>
    </source>
</evidence>